<dbReference type="UniPathway" id="UPA00262">
    <property type="reaction ID" value="UER00222"/>
</dbReference>
<dbReference type="GO" id="GO:0009236">
    <property type="term" value="P:cobalamin biosynthetic process"/>
    <property type="evidence" value="ECO:0007669"/>
    <property type="project" value="UniProtKB-KW"/>
</dbReference>
<protein>
    <submittedName>
        <fullName evidence="14">Uroporphyrinogen-III C-methyltransferase</fullName>
        <ecNumber evidence="14">2.1.1.107</ecNumber>
    </submittedName>
</protein>
<dbReference type="NCBIfam" id="NF004790">
    <property type="entry name" value="PRK06136.1"/>
    <property type="match status" value="1"/>
</dbReference>
<keyword evidence="8" id="KW-0456">Lyase</keyword>
<dbReference type="InterPro" id="IPR035996">
    <property type="entry name" value="4pyrrol_Methylase_sf"/>
</dbReference>
<comment type="caution">
    <text evidence="14">The sequence shown here is derived from an EMBL/GenBank/DDBJ whole genome shotgun (WGS) entry which is preliminary data.</text>
</comment>
<keyword evidence="10" id="KW-0511">Multifunctional enzyme</keyword>
<dbReference type="InterPro" id="IPR006366">
    <property type="entry name" value="CobA/CysG_C"/>
</dbReference>
<dbReference type="GO" id="GO:0051266">
    <property type="term" value="F:sirohydrochlorin ferrochelatase activity"/>
    <property type="evidence" value="ECO:0007669"/>
    <property type="project" value="InterPro"/>
</dbReference>
<dbReference type="FunFam" id="3.40.1010.10:FF:000001">
    <property type="entry name" value="Siroheme synthase"/>
    <property type="match status" value="1"/>
</dbReference>
<sequence length="395" mass="41272">MTDPLFPISLRLTGRRVVVVGGGHVASRRTTSLLEAGAEVVVIAPQLSPALVARVERDEVTWVPRTYQSGDLDGAWLVQTATADPATDDQVARDAESAQLWCLKGGDPEGATAWMPATGRVDDIAVAVNAGGDARRAATLRDALVTVLESGDLPLRHRTHHPGGRVALVGAGPGDPGLITTRGRRLLAEADVVVVDRLAPQGVLEELDEDVEIIDVGKMPDRHPVPQEQINALLVDRARGGKIVVRLKGGDPYVFGRGGEELLACRAADVPVEVVPGVTSAIAVAAAAGIPVTHRGVARGFTVVTGHEELAHVPHGGDHTLVLLMGVKRLSQTTDELIRAGHRPTTPAAVIERGFLPDQRVTVATLGELAERAAAVGATAPAIVVVGDVVTALQD</sequence>
<feature type="active site" description="Proton acceptor" evidence="12">
    <location>
        <position position="196"/>
    </location>
</feature>
<keyword evidence="2" id="KW-0169">Cobalamin biosynthesis</keyword>
<dbReference type="AlphaFoldDB" id="A0A3N6WK56"/>
<organism evidence="14 15">
    <name type="scientific">Aeromicrobium camelliae</name>
    <dbReference type="NCBI Taxonomy" id="1538144"/>
    <lineage>
        <taxon>Bacteria</taxon>
        <taxon>Bacillati</taxon>
        <taxon>Actinomycetota</taxon>
        <taxon>Actinomycetes</taxon>
        <taxon>Propionibacteriales</taxon>
        <taxon>Nocardioidaceae</taxon>
        <taxon>Aeromicrobium</taxon>
    </lineage>
</organism>
<evidence type="ECO:0000256" key="6">
    <source>
        <dbReference type="ARBA" id="ARBA00023002"/>
    </source>
</evidence>
<dbReference type="Gene3D" id="3.30.950.10">
    <property type="entry name" value="Methyltransferase, Cobalt-precorrin-4 Transmethylase, Domain 2"/>
    <property type="match status" value="1"/>
</dbReference>
<dbReference type="InterPro" id="IPR014777">
    <property type="entry name" value="4pyrrole_Mease_sub1"/>
</dbReference>
<comment type="catalytic activity">
    <reaction evidence="11">
        <text>precorrin-2 + NAD(+) = sirohydrochlorin + NADH + 2 H(+)</text>
        <dbReference type="Rhea" id="RHEA:15613"/>
        <dbReference type="ChEBI" id="CHEBI:15378"/>
        <dbReference type="ChEBI" id="CHEBI:57540"/>
        <dbReference type="ChEBI" id="CHEBI:57945"/>
        <dbReference type="ChEBI" id="CHEBI:58351"/>
        <dbReference type="ChEBI" id="CHEBI:58827"/>
        <dbReference type="EC" id="1.3.1.76"/>
    </reaction>
</comment>
<dbReference type="CDD" id="cd11642">
    <property type="entry name" value="SUMT"/>
    <property type="match status" value="1"/>
</dbReference>
<evidence type="ECO:0000256" key="3">
    <source>
        <dbReference type="ARBA" id="ARBA00022603"/>
    </source>
</evidence>
<evidence type="ECO:0000256" key="7">
    <source>
        <dbReference type="ARBA" id="ARBA00023027"/>
    </source>
</evidence>
<evidence type="ECO:0000256" key="4">
    <source>
        <dbReference type="ARBA" id="ARBA00022679"/>
    </source>
</evidence>
<keyword evidence="9" id="KW-0627">Porphyrin biosynthesis</keyword>
<gene>
    <name evidence="14" type="primary">cobA</name>
    <name evidence="14" type="ORF">EHW97_09335</name>
</gene>
<evidence type="ECO:0000256" key="9">
    <source>
        <dbReference type="ARBA" id="ARBA00023244"/>
    </source>
</evidence>
<dbReference type="InterPro" id="IPR050161">
    <property type="entry name" value="Siro_Cobalamin_biosynth"/>
</dbReference>
<keyword evidence="15" id="KW-1185">Reference proteome</keyword>
<dbReference type="RefSeq" id="WP_124236898.1">
    <property type="nucleotide sequence ID" value="NZ_JBHUFI010000002.1"/>
</dbReference>
<dbReference type="SUPFAM" id="SSF53790">
    <property type="entry name" value="Tetrapyrrole methylase"/>
    <property type="match status" value="1"/>
</dbReference>
<dbReference type="InterPro" id="IPR000878">
    <property type="entry name" value="4pyrrol_Mease"/>
</dbReference>
<dbReference type="InterPro" id="IPR036291">
    <property type="entry name" value="NAD(P)-bd_dom_sf"/>
</dbReference>
<dbReference type="GO" id="GO:0004851">
    <property type="term" value="F:uroporphyrin-III C-methyltransferase activity"/>
    <property type="evidence" value="ECO:0007669"/>
    <property type="project" value="UniProtKB-EC"/>
</dbReference>
<dbReference type="InterPro" id="IPR012409">
    <property type="entry name" value="Sirohaem_synth"/>
</dbReference>
<evidence type="ECO:0000259" key="13">
    <source>
        <dbReference type="Pfam" id="PF00590"/>
    </source>
</evidence>
<dbReference type="InterPro" id="IPR006367">
    <property type="entry name" value="Sirohaem_synthase_N"/>
</dbReference>
<dbReference type="Proteomes" id="UP000275225">
    <property type="component" value="Unassembled WGS sequence"/>
</dbReference>
<keyword evidence="3 14" id="KW-0489">Methyltransferase</keyword>
<accession>A0A3N6WK56</accession>
<dbReference type="SUPFAM" id="SSF51735">
    <property type="entry name" value="NAD(P)-binding Rossmann-fold domains"/>
    <property type="match status" value="1"/>
</dbReference>
<comment type="pathway">
    <text evidence="1">Porphyrin-containing compound metabolism; siroheme biosynthesis; sirohydrochlorin from precorrin-2: step 1/1.</text>
</comment>
<dbReference type="GO" id="GO:0019354">
    <property type="term" value="P:siroheme biosynthetic process"/>
    <property type="evidence" value="ECO:0007669"/>
    <property type="project" value="UniProtKB-UniPathway"/>
</dbReference>
<dbReference type="Pfam" id="PF00590">
    <property type="entry name" value="TP_methylase"/>
    <property type="match status" value="1"/>
</dbReference>
<dbReference type="PIRSF" id="PIRSF036426">
    <property type="entry name" value="Sirohaem_synth"/>
    <property type="match status" value="1"/>
</dbReference>
<evidence type="ECO:0000256" key="10">
    <source>
        <dbReference type="ARBA" id="ARBA00023268"/>
    </source>
</evidence>
<evidence type="ECO:0000256" key="11">
    <source>
        <dbReference type="ARBA" id="ARBA00047561"/>
    </source>
</evidence>
<dbReference type="GO" id="GO:0043115">
    <property type="term" value="F:precorrin-2 dehydrogenase activity"/>
    <property type="evidence" value="ECO:0007669"/>
    <property type="project" value="UniProtKB-EC"/>
</dbReference>
<feature type="active site" description="Proton donor" evidence="12">
    <location>
        <position position="218"/>
    </location>
</feature>
<dbReference type="EMBL" id="RQJX01000011">
    <property type="protein sequence ID" value="RQN07690.1"/>
    <property type="molecule type" value="Genomic_DNA"/>
</dbReference>
<dbReference type="NCBIfam" id="TIGR01469">
    <property type="entry name" value="cobA_cysG_Cterm"/>
    <property type="match status" value="1"/>
</dbReference>
<dbReference type="PANTHER" id="PTHR45790">
    <property type="entry name" value="SIROHEME SYNTHASE-RELATED"/>
    <property type="match status" value="1"/>
</dbReference>
<dbReference type="InterPro" id="IPR014776">
    <property type="entry name" value="4pyrrole_Mease_sub2"/>
</dbReference>
<evidence type="ECO:0000313" key="14">
    <source>
        <dbReference type="EMBL" id="RQN07690.1"/>
    </source>
</evidence>
<feature type="domain" description="Tetrapyrrole methylase" evidence="13">
    <location>
        <begin position="166"/>
        <end position="370"/>
    </location>
</feature>
<dbReference type="Pfam" id="PF13241">
    <property type="entry name" value="NAD_binding_7"/>
    <property type="match status" value="1"/>
</dbReference>
<keyword evidence="7" id="KW-0520">NAD</keyword>
<proteinExistence type="predicted"/>
<dbReference type="PANTHER" id="PTHR45790:SF3">
    <property type="entry name" value="S-ADENOSYL-L-METHIONINE-DEPENDENT UROPORPHYRINOGEN III METHYLTRANSFERASE, CHLOROPLASTIC"/>
    <property type="match status" value="1"/>
</dbReference>
<dbReference type="Gene3D" id="3.40.1010.10">
    <property type="entry name" value="Cobalt-precorrin-4 Transmethylase, Domain 1"/>
    <property type="match status" value="1"/>
</dbReference>
<evidence type="ECO:0000256" key="5">
    <source>
        <dbReference type="ARBA" id="ARBA00022691"/>
    </source>
</evidence>
<evidence type="ECO:0000256" key="12">
    <source>
        <dbReference type="PIRSR" id="PIRSR036426-1"/>
    </source>
</evidence>
<evidence type="ECO:0000256" key="2">
    <source>
        <dbReference type="ARBA" id="ARBA00022573"/>
    </source>
</evidence>
<dbReference type="GO" id="GO:0032259">
    <property type="term" value="P:methylation"/>
    <property type="evidence" value="ECO:0007669"/>
    <property type="project" value="UniProtKB-KW"/>
</dbReference>
<dbReference type="Gene3D" id="3.40.50.720">
    <property type="entry name" value="NAD(P)-binding Rossmann-like Domain"/>
    <property type="match status" value="1"/>
</dbReference>
<keyword evidence="4 14" id="KW-0808">Transferase</keyword>
<evidence type="ECO:0000313" key="15">
    <source>
        <dbReference type="Proteomes" id="UP000275225"/>
    </source>
</evidence>
<dbReference type="EC" id="2.1.1.107" evidence="14"/>
<dbReference type="NCBIfam" id="TIGR01470">
    <property type="entry name" value="cysG_Nterm"/>
    <property type="match status" value="1"/>
</dbReference>
<evidence type="ECO:0000256" key="1">
    <source>
        <dbReference type="ARBA" id="ARBA00005010"/>
    </source>
</evidence>
<keyword evidence="6" id="KW-0560">Oxidoreductase</keyword>
<evidence type="ECO:0000256" key="8">
    <source>
        <dbReference type="ARBA" id="ARBA00023239"/>
    </source>
</evidence>
<keyword evidence="5" id="KW-0949">S-adenosyl-L-methionine</keyword>
<name>A0A3N6WK56_9ACTN</name>
<dbReference type="GO" id="GO:0051287">
    <property type="term" value="F:NAD binding"/>
    <property type="evidence" value="ECO:0007669"/>
    <property type="project" value="InterPro"/>
</dbReference>
<dbReference type="OrthoDB" id="9815856at2"/>
<reference evidence="14 15" key="1">
    <citation type="submission" date="2018-11" db="EMBL/GenBank/DDBJ databases">
        <authorList>
            <person name="Li F."/>
        </authorList>
    </citation>
    <scope>NUCLEOTIDE SEQUENCE [LARGE SCALE GENOMIC DNA]</scope>
    <source>
        <strain evidence="14 15">YS17T</strain>
    </source>
</reference>